<accession>A0A5C5G6E1</accession>
<keyword evidence="3" id="KW-1185">Reference proteome</keyword>
<name>A0A5C5G6E1_9BASI</name>
<dbReference type="Proteomes" id="UP000311382">
    <property type="component" value="Unassembled WGS sequence"/>
</dbReference>
<evidence type="ECO:0000256" key="1">
    <source>
        <dbReference type="SAM" id="MobiDB-lite"/>
    </source>
</evidence>
<dbReference type="OrthoDB" id="10008801at2759"/>
<reference evidence="2 3" key="1">
    <citation type="submission" date="2019-03" db="EMBL/GenBank/DDBJ databases">
        <title>Rhodosporidium diobovatum UCD-FST 08-225 genome sequencing, assembly, and annotation.</title>
        <authorList>
            <person name="Fakankun I.U."/>
            <person name="Fristensky B."/>
            <person name="Levin D.B."/>
        </authorList>
    </citation>
    <scope>NUCLEOTIDE SEQUENCE [LARGE SCALE GENOMIC DNA]</scope>
    <source>
        <strain evidence="2 3">UCD-FST 08-225</strain>
    </source>
</reference>
<evidence type="ECO:0000313" key="2">
    <source>
        <dbReference type="EMBL" id="TNY24638.1"/>
    </source>
</evidence>
<feature type="region of interest" description="Disordered" evidence="1">
    <location>
        <begin position="1"/>
        <end position="57"/>
    </location>
</feature>
<sequence length="205" mass="21792">MQAPARAFRATIFRQAPRTQSSPQQPPFAATPASLHSFGTAPYASNSSSSSSAPWTPSLRFPTSHVRGLATSGPTAAQHAQDLFETAPLFERVQQSPEVLAAIQNMARVTRDKTGVDLAAGDKPSMSMMLKLARDPELRAAAERLMAALRASGVEVDPKVALQALQMMGGDGFDKLKNGLEGYHEKVRTGEDGEGEGEGEGKGKK</sequence>
<protein>
    <submittedName>
        <fullName evidence="2">Uncharacterized protein</fullName>
    </submittedName>
</protein>
<evidence type="ECO:0000313" key="3">
    <source>
        <dbReference type="Proteomes" id="UP000311382"/>
    </source>
</evidence>
<dbReference type="EMBL" id="SOZI01000001">
    <property type="protein sequence ID" value="TNY24638.1"/>
    <property type="molecule type" value="Genomic_DNA"/>
</dbReference>
<proteinExistence type="predicted"/>
<gene>
    <name evidence="2" type="ORF">DMC30DRAFT_410165</name>
</gene>
<organism evidence="2 3">
    <name type="scientific">Rhodotorula diobovata</name>
    <dbReference type="NCBI Taxonomy" id="5288"/>
    <lineage>
        <taxon>Eukaryota</taxon>
        <taxon>Fungi</taxon>
        <taxon>Dikarya</taxon>
        <taxon>Basidiomycota</taxon>
        <taxon>Pucciniomycotina</taxon>
        <taxon>Microbotryomycetes</taxon>
        <taxon>Sporidiobolales</taxon>
        <taxon>Sporidiobolaceae</taxon>
        <taxon>Rhodotorula</taxon>
    </lineage>
</organism>
<feature type="region of interest" description="Disordered" evidence="1">
    <location>
        <begin position="184"/>
        <end position="205"/>
    </location>
</feature>
<comment type="caution">
    <text evidence="2">The sequence shown here is derived from an EMBL/GenBank/DDBJ whole genome shotgun (WGS) entry which is preliminary data.</text>
</comment>
<dbReference type="AlphaFoldDB" id="A0A5C5G6E1"/>